<feature type="compositionally biased region" description="Acidic residues" evidence="8">
    <location>
        <begin position="83"/>
        <end position="113"/>
    </location>
</feature>
<dbReference type="InterPro" id="IPR001678">
    <property type="entry name" value="MeTrfase_RsmB-F_NOP2_dom"/>
</dbReference>
<protein>
    <submittedName>
        <fullName evidence="11">25S rRNA (Cytosine-C(5))-methyltransferase nop2</fullName>
    </submittedName>
</protein>
<feature type="compositionally biased region" description="Acidic residues" evidence="8">
    <location>
        <begin position="138"/>
        <end position="200"/>
    </location>
</feature>
<keyword evidence="4 7" id="KW-0808">Transferase</keyword>
<keyword evidence="5 7" id="KW-0949">S-adenosyl-L-methionine</keyword>
<keyword evidence="2" id="KW-0690">Ribosome biogenesis</keyword>
<dbReference type="PANTHER" id="PTHR22807">
    <property type="entry name" value="NOP2 YEAST -RELATED NOL1/NOP2/FMU SUN DOMAIN-CONTAINING"/>
    <property type="match status" value="1"/>
</dbReference>
<evidence type="ECO:0000256" key="3">
    <source>
        <dbReference type="ARBA" id="ARBA00022603"/>
    </source>
</evidence>
<comment type="subcellular location">
    <subcellularLocation>
        <location evidence="1">Nucleus</location>
        <location evidence="1">Nucleolus</location>
    </subcellularLocation>
</comment>
<feature type="compositionally biased region" description="Basic and acidic residues" evidence="8">
    <location>
        <begin position="52"/>
        <end position="65"/>
    </location>
</feature>
<evidence type="ECO:0000313" key="10">
    <source>
        <dbReference type="Proteomes" id="UP000695000"/>
    </source>
</evidence>
<keyword evidence="10" id="KW-1185">Reference proteome</keyword>
<reference evidence="11" key="1">
    <citation type="submission" date="2025-08" db="UniProtKB">
        <authorList>
            <consortium name="RefSeq"/>
        </authorList>
    </citation>
    <scope>IDENTIFICATION</scope>
    <source>
        <tissue evidence="11">Whole Larva</tissue>
    </source>
</reference>
<dbReference type="InterPro" id="IPR029063">
    <property type="entry name" value="SAM-dependent_MTases_sf"/>
</dbReference>
<dbReference type="InterPro" id="IPR023267">
    <property type="entry name" value="RCMT"/>
</dbReference>
<feature type="compositionally biased region" description="Basic and acidic residues" evidence="8">
    <location>
        <begin position="605"/>
        <end position="634"/>
    </location>
</feature>
<evidence type="ECO:0000256" key="6">
    <source>
        <dbReference type="ARBA" id="ARBA00022884"/>
    </source>
</evidence>
<dbReference type="PRINTS" id="PR02012">
    <property type="entry name" value="RCMTNOP2"/>
</dbReference>
<feature type="compositionally biased region" description="Basic residues" evidence="8">
    <location>
        <begin position="41"/>
        <end position="51"/>
    </location>
</feature>
<dbReference type="InterPro" id="IPR023273">
    <property type="entry name" value="RCMT_NOP2"/>
</dbReference>
<dbReference type="Gene3D" id="3.30.70.1170">
    <property type="entry name" value="Sun protein, domain 3"/>
    <property type="match status" value="1"/>
</dbReference>
<evidence type="ECO:0000256" key="1">
    <source>
        <dbReference type="ARBA" id="ARBA00004604"/>
    </source>
</evidence>
<sequence length="768" mass="87473">MGRKAKFNDGVLVKKGPGKKAKKQGEPIIPVALKDNEGPKKLSRHQQLRAKKREEKKKESKEKQVNNKNKNKKKKQISKYNSDDEESEENDSIDEDMEGESEEVDESDNEEEVTGFTDDNKSWLKPKQQSKSKKQVVEESEDDEDNEEEDSDNEEMEEEEEEEEADNDEDSDISEEDDEYGVSKDDEDNEEEEAEDDDELPIEKESKKLKKEMAQMEKEAEEELQLNIKDQEKFEFPETYDIEQLTLQDVQQRIRDVIVVLSDFSKLRDANRSRTDYLELLLKDLCAYYSYNEYLMDKLMQMFPLNELLEFLEASEVQRPMTIRANSLKTRRRDLAAALINRGVNLDPIGKWSKVGLVIYSSQVPMGATPEYLAGYYMIQGASSLLPVMALAPQENERILDMCAAPGGKASHIAAIMKNTGCLFVNDVNESRIKAVVGNFHRMGIINSVITTVDGRKFPNIIKGFDRVILDAPCTGTGVIAKDPSVKASKDELDLQRCFTLQRQLLLAAIDSVNAKSQTGGYIVYSTCSILPEENEWVVDYALKMRNVKLVETGLDFGTDGFTNYRNHRFHPSLKMTKRFYPHTHNMDGFFVAKLKKISNSIPSDADKVVVSEDEVSNDKKQSSSEDEAPKKEQMTNGKNNKQKRKAENNDSSSSPNKKQKRENEDKKDKSDNKSPKNKFVKKKQFNKGSSASPNKKQKSENDDKKDKSEDKSPKNKKFNKKKQFNKRPTKSDSSPVKGNAEKKTGTNASPAKGKAQYKNKKNFKKTK</sequence>
<feature type="active site" description="Nucleophile" evidence="7">
    <location>
        <position position="528"/>
    </location>
</feature>
<evidence type="ECO:0000256" key="7">
    <source>
        <dbReference type="PROSITE-ProRule" id="PRU01023"/>
    </source>
</evidence>
<dbReference type="InterPro" id="IPR049560">
    <property type="entry name" value="MeTrfase_RsmB-F_NOP2_cat"/>
</dbReference>
<evidence type="ECO:0000313" key="11">
    <source>
        <dbReference type="RefSeq" id="XP_017780048.1"/>
    </source>
</evidence>
<evidence type="ECO:0000256" key="8">
    <source>
        <dbReference type="SAM" id="MobiDB-lite"/>
    </source>
</evidence>
<feature type="compositionally biased region" description="Basic and acidic residues" evidence="8">
    <location>
        <begin position="662"/>
        <end position="675"/>
    </location>
</feature>
<evidence type="ECO:0000256" key="4">
    <source>
        <dbReference type="ARBA" id="ARBA00022679"/>
    </source>
</evidence>
<dbReference type="SUPFAM" id="SSF53335">
    <property type="entry name" value="S-adenosyl-L-methionine-dependent methyltransferases"/>
    <property type="match status" value="1"/>
</dbReference>
<dbReference type="NCBIfam" id="TIGR00446">
    <property type="entry name" value="nop2p"/>
    <property type="match status" value="1"/>
</dbReference>
<dbReference type="GeneID" id="108565219"/>
<comment type="similarity">
    <text evidence="7">Belongs to the class I-like SAM-binding methyltransferase superfamily. RsmB/NOP family.</text>
</comment>
<dbReference type="Proteomes" id="UP000695000">
    <property type="component" value="Unplaced"/>
</dbReference>
<feature type="binding site" evidence="7">
    <location>
        <begin position="403"/>
        <end position="409"/>
    </location>
    <ligand>
        <name>S-adenosyl-L-methionine</name>
        <dbReference type="ChEBI" id="CHEBI:59789"/>
    </ligand>
</feature>
<dbReference type="PANTHER" id="PTHR22807:SF30">
    <property type="entry name" value="28S RRNA (CYTOSINE(4447)-C(5))-METHYLTRANSFERASE-RELATED"/>
    <property type="match status" value="1"/>
</dbReference>
<name>A0ABM1MZP8_NICVS</name>
<organism evidence="10 11">
    <name type="scientific">Nicrophorus vespilloides</name>
    <name type="common">Boreal carrion beetle</name>
    <dbReference type="NCBI Taxonomy" id="110193"/>
    <lineage>
        <taxon>Eukaryota</taxon>
        <taxon>Metazoa</taxon>
        <taxon>Ecdysozoa</taxon>
        <taxon>Arthropoda</taxon>
        <taxon>Hexapoda</taxon>
        <taxon>Insecta</taxon>
        <taxon>Pterygota</taxon>
        <taxon>Neoptera</taxon>
        <taxon>Endopterygota</taxon>
        <taxon>Coleoptera</taxon>
        <taxon>Polyphaga</taxon>
        <taxon>Staphyliniformia</taxon>
        <taxon>Silphidae</taxon>
        <taxon>Nicrophorinae</taxon>
        <taxon>Nicrophorus</taxon>
    </lineage>
</organism>
<evidence type="ECO:0000256" key="2">
    <source>
        <dbReference type="ARBA" id="ARBA00022517"/>
    </source>
</evidence>
<feature type="compositionally biased region" description="Basic and acidic residues" evidence="8">
    <location>
        <begin position="698"/>
        <end position="714"/>
    </location>
</feature>
<gene>
    <name evidence="11" type="primary">LOC108565219</name>
</gene>
<feature type="region of interest" description="Disordered" evidence="8">
    <location>
        <begin position="604"/>
        <end position="768"/>
    </location>
</feature>
<proteinExistence type="inferred from homology"/>
<feature type="region of interest" description="Disordered" evidence="8">
    <location>
        <begin position="1"/>
        <end position="204"/>
    </location>
</feature>
<feature type="binding site" evidence="7">
    <location>
        <position position="427"/>
    </location>
    <ligand>
        <name>S-adenosyl-L-methionine</name>
        <dbReference type="ChEBI" id="CHEBI:59789"/>
    </ligand>
</feature>
<dbReference type="Pfam" id="PF01189">
    <property type="entry name" value="Methyltr_RsmB-F"/>
    <property type="match status" value="1"/>
</dbReference>
<evidence type="ECO:0000256" key="5">
    <source>
        <dbReference type="ARBA" id="ARBA00022691"/>
    </source>
</evidence>
<dbReference type="PRINTS" id="PR02008">
    <property type="entry name" value="RCMTFAMILY"/>
</dbReference>
<evidence type="ECO:0000259" key="9">
    <source>
        <dbReference type="PROSITE" id="PS51686"/>
    </source>
</evidence>
<dbReference type="InterPro" id="IPR054728">
    <property type="entry name" value="RsmB-like_ferredoxin"/>
</dbReference>
<keyword evidence="3 7" id="KW-0489">Methyltransferase</keyword>
<dbReference type="Gene3D" id="3.40.50.150">
    <property type="entry name" value="Vaccinia Virus protein VP39"/>
    <property type="match status" value="1"/>
</dbReference>
<feature type="compositionally biased region" description="Basic residues" evidence="8">
    <location>
        <begin position="676"/>
        <end position="686"/>
    </location>
</feature>
<keyword evidence="6 7" id="KW-0694">RNA-binding</keyword>
<feature type="compositionally biased region" description="Basic residues" evidence="8">
    <location>
        <begin position="715"/>
        <end position="729"/>
    </location>
</feature>
<dbReference type="InterPro" id="IPR011023">
    <property type="entry name" value="Nop2p"/>
</dbReference>
<feature type="compositionally biased region" description="Basic residues" evidence="8">
    <location>
        <begin position="756"/>
        <end position="768"/>
    </location>
</feature>
<dbReference type="PROSITE" id="PS51686">
    <property type="entry name" value="SAM_MT_RSMB_NOP"/>
    <property type="match status" value="1"/>
</dbReference>
<accession>A0ABM1MZP8</accession>
<dbReference type="Pfam" id="PF22458">
    <property type="entry name" value="RsmF-B_ferredox"/>
    <property type="match status" value="1"/>
</dbReference>
<feature type="domain" description="SAM-dependent MTase RsmB/NOP-type" evidence="9">
    <location>
        <begin position="311"/>
        <end position="598"/>
    </location>
</feature>
<dbReference type="RefSeq" id="XP_017780048.1">
    <property type="nucleotide sequence ID" value="XM_017924559.1"/>
</dbReference>
<feature type="binding site" evidence="7">
    <location>
        <position position="471"/>
    </location>
    <ligand>
        <name>S-adenosyl-L-methionine</name>
        <dbReference type="ChEBI" id="CHEBI:59789"/>
    </ligand>
</feature>
<feature type="binding site" evidence="7">
    <location>
        <position position="454"/>
    </location>
    <ligand>
        <name>S-adenosyl-L-methionine</name>
        <dbReference type="ChEBI" id="CHEBI:59789"/>
    </ligand>
</feature>